<evidence type="ECO:0000256" key="1">
    <source>
        <dbReference type="SAM" id="MobiDB-lite"/>
    </source>
</evidence>
<feature type="region of interest" description="Disordered" evidence="1">
    <location>
        <begin position="1"/>
        <end position="110"/>
    </location>
</feature>
<evidence type="ECO:0000313" key="2">
    <source>
        <dbReference type="EMBL" id="KNC74736.1"/>
    </source>
</evidence>
<feature type="compositionally biased region" description="Polar residues" evidence="1">
    <location>
        <begin position="72"/>
        <end position="82"/>
    </location>
</feature>
<evidence type="ECO:0000313" key="3">
    <source>
        <dbReference type="Proteomes" id="UP000054560"/>
    </source>
</evidence>
<gene>
    <name evidence="2" type="ORF">SARC_12726</name>
</gene>
<organism evidence="2 3">
    <name type="scientific">Sphaeroforma arctica JP610</name>
    <dbReference type="NCBI Taxonomy" id="667725"/>
    <lineage>
        <taxon>Eukaryota</taxon>
        <taxon>Ichthyosporea</taxon>
        <taxon>Ichthyophonida</taxon>
        <taxon>Sphaeroforma</taxon>
    </lineage>
</organism>
<dbReference type="RefSeq" id="XP_014148638.1">
    <property type="nucleotide sequence ID" value="XM_014293163.1"/>
</dbReference>
<name>A0A0L0FE43_9EUKA</name>
<dbReference type="Proteomes" id="UP000054560">
    <property type="component" value="Unassembled WGS sequence"/>
</dbReference>
<sequence length="110" mass="11986">DLDVADENATESLVEAAMNTRYSDNVERSRGVARRHSPHQAAPAQLSVTSTHTLTQTHAHAHAHHHTHTHSRLNSLSQSQVNAHLPEDSDTHTHTPPPGKPLACHGRVAQ</sequence>
<feature type="compositionally biased region" description="Low complexity" evidence="1">
    <location>
        <begin position="49"/>
        <end position="58"/>
    </location>
</feature>
<feature type="non-terminal residue" evidence="2">
    <location>
        <position position="110"/>
    </location>
</feature>
<dbReference type="EMBL" id="KQ244130">
    <property type="protein sequence ID" value="KNC74736.1"/>
    <property type="molecule type" value="Genomic_DNA"/>
</dbReference>
<dbReference type="AlphaFoldDB" id="A0A0L0FE43"/>
<accession>A0A0L0FE43</accession>
<proteinExistence type="predicted"/>
<reference evidence="2 3" key="1">
    <citation type="submission" date="2011-02" db="EMBL/GenBank/DDBJ databases">
        <title>The Genome Sequence of Sphaeroforma arctica JP610.</title>
        <authorList>
            <consortium name="The Broad Institute Genome Sequencing Platform"/>
            <person name="Russ C."/>
            <person name="Cuomo C."/>
            <person name="Young S.K."/>
            <person name="Zeng Q."/>
            <person name="Gargeya S."/>
            <person name="Alvarado L."/>
            <person name="Berlin A."/>
            <person name="Chapman S.B."/>
            <person name="Chen Z."/>
            <person name="Freedman E."/>
            <person name="Gellesch M."/>
            <person name="Goldberg J."/>
            <person name="Griggs A."/>
            <person name="Gujja S."/>
            <person name="Heilman E."/>
            <person name="Heiman D."/>
            <person name="Howarth C."/>
            <person name="Mehta T."/>
            <person name="Neiman D."/>
            <person name="Pearson M."/>
            <person name="Roberts A."/>
            <person name="Saif S."/>
            <person name="Shea T."/>
            <person name="Shenoy N."/>
            <person name="Sisk P."/>
            <person name="Stolte C."/>
            <person name="Sykes S."/>
            <person name="White J."/>
            <person name="Yandava C."/>
            <person name="Burger G."/>
            <person name="Gray M.W."/>
            <person name="Holland P.W.H."/>
            <person name="King N."/>
            <person name="Lang F.B.F."/>
            <person name="Roger A.J."/>
            <person name="Ruiz-Trillo I."/>
            <person name="Haas B."/>
            <person name="Nusbaum C."/>
            <person name="Birren B."/>
        </authorList>
    </citation>
    <scope>NUCLEOTIDE SEQUENCE [LARGE SCALE GENOMIC DNA]</scope>
    <source>
        <strain evidence="2 3">JP610</strain>
    </source>
</reference>
<protein>
    <submittedName>
        <fullName evidence="2">Uncharacterized protein</fullName>
    </submittedName>
</protein>
<keyword evidence="3" id="KW-1185">Reference proteome</keyword>
<feature type="non-terminal residue" evidence="2">
    <location>
        <position position="1"/>
    </location>
</feature>
<dbReference type="GeneID" id="25913230"/>
<feature type="compositionally biased region" description="Basic residues" evidence="1">
    <location>
        <begin position="59"/>
        <end position="71"/>
    </location>
</feature>